<evidence type="ECO:0000256" key="4">
    <source>
        <dbReference type="ARBA" id="ARBA00023121"/>
    </source>
</evidence>
<keyword evidence="2" id="KW-0677">Repeat</keyword>
<evidence type="ECO:0000256" key="3">
    <source>
        <dbReference type="ARBA" id="ARBA00023043"/>
    </source>
</evidence>
<dbReference type="Proteomes" id="UP000053105">
    <property type="component" value="Unassembled WGS sequence"/>
</dbReference>
<name>A0A0M8ZMX5_9HYME</name>
<accession>A0A0M8ZMX5</accession>
<dbReference type="InterPro" id="IPR014352">
    <property type="entry name" value="FERM/acyl-CoA-bd_prot_sf"/>
</dbReference>
<dbReference type="SUPFAM" id="SSF48403">
    <property type="entry name" value="Ankyrin repeat"/>
    <property type="match status" value="1"/>
</dbReference>
<dbReference type="AlphaFoldDB" id="A0A0M8ZMX5"/>
<keyword evidence="4" id="KW-0446">Lipid-binding</keyword>
<dbReference type="PANTHER" id="PTHR24119">
    <property type="entry name" value="ACYL-COA-BINDING DOMAIN-CONTAINING PROTEIN 6"/>
    <property type="match status" value="1"/>
</dbReference>
<dbReference type="PRINTS" id="PR00689">
    <property type="entry name" value="ACOABINDINGP"/>
</dbReference>
<evidence type="ECO:0000256" key="5">
    <source>
        <dbReference type="PROSITE-ProRule" id="PRU00023"/>
    </source>
</evidence>
<dbReference type="PROSITE" id="PS50088">
    <property type="entry name" value="ANK_REPEAT"/>
    <property type="match status" value="2"/>
</dbReference>
<sequence>MSLERKFNRAAEYLQSVASDLDSEEQLVDLYAFYKQATIGPCNTKEPTKFTPILVKKWRMWKSLGDMSHNDAMKYYLLEVDKLNPDWDKQSDTNWVVISRLISMEDEISDADKTFLDWVKEGHEEKVQELLDKKPKLANLIDSEGLLPIHWAADRGYLEIIQKLIEKGTDVNAQDEDGQTPLHYAVSCGHHHVVEHLVSIGAEFIEDNNGISPKDIAGENFKEIL</sequence>
<evidence type="ECO:0000313" key="7">
    <source>
        <dbReference type="EMBL" id="KOX67550.1"/>
    </source>
</evidence>
<keyword evidence="8" id="KW-1185">Reference proteome</keyword>
<evidence type="ECO:0000313" key="8">
    <source>
        <dbReference type="Proteomes" id="UP000053105"/>
    </source>
</evidence>
<proteinExistence type="predicted"/>
<dbReference type="STRING" id="166423.A0A0M8ZMX5"/>
<evidence type="ECO:0000256" key="2">
    <source>
        <dbReference type="ARBA" id="ARBA00022737"/>
    </source>
</evidence>
<dbReference type="InterPro" id="IPR035984">
    <property type="entry name" value="Acyl-CoA-binding_sf"/>
</dbReference>
<dbReference type="InterPro" id="IPR002110">
    <property type="entry name" value="Ankyrin_rpt"/>
</dbReference>
<dbReference type="EMBL" id="KQ436026">
    <property type="protein sequence ID" value="KOX67550.1"/>
    <property type="molecule type" value="Genomic_DNA"/>
</dbReference>
<protein>
    <recommendedName>
        <fullName evidence="1">Acyl-CoA-binding domain-containing protein 6</fullName>
    </recommendedName>
</protein>
<keyword evidence="3 5" id="KW-0040">ANK repeat</keyword>
<reference evidence="7 8" key="1">
    <citation type="submission" date="2015-07" db="EMBL/GenBank/DDBJ databases">
        <title>The genome of Melipona quadrifasciata.</title>
        <authorList>
            <person name="Pan H."/>
            <person name="Kapheim K."/>
        </authorList>
    </citation>
    <scope>NUCLEOTIDE SEQUENCE [LARGE SCALE GENOMIC DNA]</scope>
    <source>
        <strain evidence="7">0111107301</strain>
        <tissue evidence="7">Whole body</tissue>
    </source>
</reference>
<dbReference type="Pfam" id="PF00887">
    <property type="entry name" value="ACBP"/>
    <property type="match status" value="1"/>
</dbReference>
<dbReference type="PANTHER" id="PTHR24119:SF0">
    <property type="entry name" value="ACYL-COA-BINDING DOMAIN-CONTAINING PROTEIN 6"/>
    <property type="match status" value="1"/>
</dbReference>
<feature type="repeat" description="ANK" evidence="5">
    <location>
        <begin position="177"/>
        <end position="209"/>
    </location>
</feature>
<dbReference type="SUPFAM" id="SSF47027">
    <property type="entry name" value="Acyl-CoA binding protein"/>
    <property type="match status" value="1"/>
</dbReference>
<dbReference type="PROSITE" id="PS50297">
    <property type="entry name" value="ANK_REP_REGION"/>
    <property type="match status" value="2"/>
</dbReference>
<dbReference type="OrthoDB" id="10254927at2759"/>
<dbReference type="InterPro" id="IPR036770">
    <property type="entry name" value="Ankyrin_rpt-contain_sf"/>
</dbReference>
<evidence type="ECO:0000256" key="1">
    <source>
        <dbReference type="ARBA" id="ARBA00018419"/>
    </source>
</evidence>
<dbReference type="SMART" id="SM00248">
    <property type="entry name" value="ANK"/>
    <property type="match status" value="3"/>
</dbReference>
<organism evidence="7 8">
    <name type="scientific">Melipona quadrifasciata</name>
    <dbReference type="NCBI Taxonomy" id="166423"/>
    <lineage>
        <taxon>Eukaryota</taxon>
        <taxon>Metazoa</taxon>
        <taxon>Ecdysozoa</taxon>
        <taxon>Arthropoda</taxon>
        <taxon>Hexapoda</taxon>
        <taxon>Insecta</taxon>
        <taxon>Pterygota</taxon>
        <taxon>Neoptera</taxon>
        <taxon>Endopterygota</taxon>
        <taxon>Hymenoptera</taxon>
        <taxon>Apocrita</taxon>
        <taxon>Aculeata</taxon>
        <taxon>Apoidea</taxon>
        <taxon>Anthophila</taxon>
        <taxon>Apidae</taxon>
        <taxon>Melipona</taxon>
    </lineage>
</organism>
<gene>
    <name evidence="7" type="ORF">WN51_09170</name>
</gene>
<dbReference type="Gene3D" id="1.25.40.20">
    <property type="entry name" value="Ankyrin repeat-containing domain"/>
    <property type="match status" value="1"/>
</dbReference>
<feature type="repeat" description="ANK" evidence="5">
    <location>
        <begin position="144"/>
        <end position="176"/>
    </location>
</feature>
<dbReference type="GO" id="GO:0000062">
    <property type="term" value="F:fatty-acyl-CoA binding"/>
    <property type="evidence" value="ECO:0007669"/>
    <property type="project" value="InterPro"/>
</dbReference>
<dbReference type="Pfam" id="PF12796">
    <property type="entry name" value="Ank_2"/>
    <property type="match status" value="1"/>
</dbReference>
<evidence type="ECO:0000259" key="6">
    <source>
        <dbReference type="PROSITE" id="PS51228"/>
    </source>
</evidence>
<dbReference type="Gene3D" id="1.20.80.10">
    <property type="match status" value="1"/>
</dbReference>
<dbReference type="InterPro" id="IPR000582">
    <property type="entry name" value="Acyl-CoA-binding_protein"/>
</dbReference>
<feature type="domain" description="ACB" evidence="6">
    <location>
        <begin position="3"/>
        <end position="89"/>
    </location>
</feature>
<dbReference type="PROSITE" id="PS51228">
    <property type="entry name" value="ACB_2"/>
    <property type="match status" value="1"/>
</dbReference>